<dbReference type="Proteomes" id="UP001139700">
    <property type="component" value="Unassembled WGS sequence"/>
</dbReference>
<keyword evidence="2" id="KW-1133">Transmembrane helix</keyword>
<feature type="transmembrane region" description="Helical" evidence="2">
    <location>
        <begin position="47"/>
        <end position="66"/>
    </location>
</feature>
<evidence type="ECO:0000256" key="1">
    <source>
        <dbReference type="SAM" id="MobiDB-lite"/>
    </source>
</evidence>
<evidence type="ECO:0000313" key="4">
    <source>
        <dbReference type="Proteomes" id="UP001139700"/>
    </source>
</evidence>
<sequence length="422" mass="46512">MKSSDDELNDAIKNALKGSIGNFERKPKASLDDRIYRELGQKPNRKPLWAALSLVALLGLTVWWYVNDNKNHLAINKTKPETGNIEQKALPYQEKENMGVRETTVKTAAKTTLDPSLETPHTLSENRIIVTRKAEIAFENQSVSSQSKSSVSEPNTGPEGRHNDVAEDKAVTGKSDNIDNVFKVNELDFLNALNYPTLPLPLITVPMYASEKASAAQDVADKKPVNSWKPAMLVNVSATNTSQSVYLLPSAHSRILKVSFPNSIANVGYKIGFGMQANGYQLLINYSHLQYQTEYVYALDEFSAEPANASYRFKRLGAARTVKSAFDIIGVAAKKNIDFETKALGALYAQLGMDYSRSVMGPDQQLLSASVSAGKRIFTGPKATIVIGPFFEYNILRILTSEENVKIRPNQVGISLGLKFTN</sequence>
<keyword evidence="2" id="KW-0812">Transmembrane</keyword>
<organism evidence="3 4">
    <name type="scientific">Dyadobacter fanqingshengii</name>
    <dbReference type="NCBI Taxonomy" id="2906443"/>
    <lineage>
        <taxon>Bacteria</taxon>
        <taxon>Pseudomonadati</taxon>
        <taxon>Bacteroidota</taxon>
        <taxon>Cytophagia</taxon>
        <taxon>Cytophagales</taxon>
        <taxon>Spirosomataceae</taxon>
        <taxon>Dyadobacter</taxon>
    </lineage>
</organism>
<feature type="compositionally biased region" description="Basic and acidic residues" evidence="1">
    <location>
        <begin position="159"/>
        <end position="171"/>
    </location>
</feature>
<evidence type="ECO:0000256" key="2">
    <source>
        <dbReference type="SAM" id="Phobius"/>
    </source>
</evidence>
<dbReference type="EMBL" id="JAJTTA010000002">
    <property type="protein sequence ID" value="MCF0040852.1"/>
    <property type="molecule type" value="Genomic_DNA"/>
</dbReference>
<dbReference type="RefSeq" id="WP_234613351.1">
    <property type="nucleotide sequence ID" value="NZ_CP098806.1"/>
</dbReference>
<comment type="caution">
    <text evidence="3">The sequence shown here is derived from an EMBL/GenBank/DDBJ whole genome shotgun (WGS) entry which is preliminary data.</text>
</comment>
<feature type="compositionally biased region" description="Low complexity" evidence="1">
    <location>
        <begin position="141"/>
        <end position="152"/>
    </location>
</feature>
<keyword evidence="4" id="KW-1185">Reference proteome</keyword>
<proteinExistence type="predicted"/>
<reference evidence="3" key="1">
    <citation type="submission" date="2021-12" db="EMBL/GenBank/DDBJ databases">
        <title>Novel species in genus Dyadobacter.</title>
        <authorList>
            <person name="Ma C."/>
        </authorList>
    </citation>
    <scope>NUCLEOTIDE SEQUENCE</scope>
    <source>
        <strain evidence="3">CY399</strain>
    </source>
</reference>
<evidence type="ECO:0000313" key="3">
    <source>
        <dbReference type="EMBL" id="MCF0040852.1"/>
    </source>
</evidence>
<dbReference type="AlphaFoldDB" id="A0A9X1TGU4"/>
<accession>A0A9X1TGU4</accession>
<gene>
    <name evidence="3" type="ORF">LXM24_12205</name>
</gene>
<protein>
    <submittedName>
        <fullName evidence="3">Uncharacterized protein</fullName>
    </submittedName>
</protein>
<name>A0A9X1TGU4_9BACT</name>
<feature type="region of interest" description="Disordered" evidence="1">
    <location>
        <begin position="140"/>
        <end position="172"/>
    </location>
</feature>
<keyword evidence="2" id="KW-0472">Membrane</keyword>